<sequence length="89" mass="10075">METDVGTDTTIDTTFKNKGLPTDFVIHVLIMNDLREYLVYIIFCHGGAILALYLQSNRVFLRTSSTRSSTIAKQLKTVWNSGSRCTKTR</sequence>
<gene>
    <name evidence="2" type="ORF">CMV_002160</name>
</gene>
<evidence type="ECO:0000256" key="1">
    <source>
        <dbReference type="SAM" id="Phobius"/>
    </source>
</evidence>
<proteinExistence type="predicted"/>
<evidence type="ECO:0000313" key="2">
    <source>
        <dbReference type="EMBL" id="KAF3974515.1"/>
    </source>
</evidence>
<reference evidence="2" key="1">
    <citation type="submission" date="2020-03" db="EMBL/GenBank/DDBJ databases">
        <title>Castanea mollissima Vanexum genome sequencing.</title>
        <authorList>
            <person name="Staton M."/>
        </authorList>
    </citation>
    <scope>NUCLEOTIDE SEQUENCE</scope>
    <source>
        <tissue evidence="2">Leaf</tissue>
    </source>
</reference>
<protein>
    <submittedName>
        <fullName evidence="2">Uncharacterized protein</fullName>
    </submittedName>
</protein>
<dbReference type="AlphaFoldDB" id="A0A8J4VXB2"/>
<feature type="transmembrane region" description="Helical" evidence="1">
    <location>
        <begin position="37"/>
        <end position="54"/>
    </location>
</feature>
<keyword evidence="1" id="KW-1133">Transmembrane helix</keyword>
<evidence type="ECO:0000313" key="3">
    <source>
        <dbReference type="Proteomes" id="UP000737018"/>
    </source>
</evidence>
<dbReference type="EMBL" id="JRKL02000151">
    <property type="protein sequence ID" value="KAF3974515.1"/>
    <property type="molecule type" value="Genomic_DNA"/>
</dbReference>
<comment type="caution">
    <text evidence="2">The sequence shown here is derived from an EMBL/GenBank/DDBJ whole genome shotgun (WGS) entry which is preliminary data.</text>
</comment>
<keyword evidence="1" id="KW-0472">Membrane</keyword>
<keyword evidence="1" id="KW-0812">Transmembrane</keyword>
<keyword evidence="3" id="KW-1185">Reference proteome</keyword>
<accession>A0A8J4VXB2</accession>
<dbReference type="Proteomes" id="UP000737018">
    <property type="component" value="Unassembled WGS sequence"/>
</dbReference>
<organism evidence="2 3">
    <name type="scientific">Castanea mollissima</name>
    <name type="common">Chinese chestnut</name>
    <dbReference type="NCBI Taxonomy" id="60419"/>
    <lineage>
        <taxon>Eukaryota</taxon>
        <taxon>Viridiplantae</taxon>
        <taxon>Streptophyta</taxon>
        <taxon>Embryophyta</taxon>
        <taxon>Tracheophyta</taxon>
        <taxon>Spermatophyta</taxon>
        <taxon>Magnoliopsida</taxon>
        <taxon>eudicotyledons</taxon>
        <taxon>Gunneridae</taxon>
        <taxon>Pentapetalae</taxon>
        <taxon>rosids</taxon>
        <taxon>fabids</taxon>
        <taxon>Fagales</taxon>
        <taxon>Fagaceae</taxon>
        <taxon>Castanea</taxon>
    </lineage>
</organism>
<name>A0A8J4VXB2_9ROSI</name>